<sequence>MPVITTLVRCVPGLFLAAVAASAACAQPVDPEYPTTEFADGSDTASVTVGSLTATIVMERRPRIDPDFDSPVLTVTVDGAPVLEIVGVAAGFDFPATEASIAEIDPENDGPEILFTSYSGGAHCCTQTIVAAEADGRWVAVPIGEFDGDGGYLRDANGDGVAEIVTYDNRFLYEFDCYACSAAPLLIVTVRGGKAYDASADQRYLANHREWLEQLEEGIEPDEQWKSPGFLAGWVAAKIRAGEGDDAWKQLSDNWNFAADRGEEVCLVDKAIDDCPKLSRATLTFPERLKLFLERTHYLP</sequence>
<accession>A0A1G6CTH2</accession>
<feature type="chain" id="PRO_5011568514" description="VCBS repeat-containing protein" evidence="1">
    <location>
        <begin position="27"/>
        <end position="300"/>
    </location>
</feature>
<dbReference type="EMBL" id="FMXQ01000005">
    <property type="protein sequence ID" value="SDB36104.1"/>
    <property type="molecule type" value="Genomic_DNA"/>
</dbReference>
<dbReference type="STRING" id="665467.SAMN02982931_02721"/>
<organism evidence="2 3">
    <name type="scientific">Bauldia litoralis</name>
    <dbReference type="NCBI Taxonomy" id="665467"/>
    <lineage>
        <taxon>Bacteria</taxon>
        <taxon>Pseudomonadati</taxon>
        <taxon>Pseudomonadota</taxon>
        <taxon>Alphaproteobacteria</taxon>
        <taxon>Hyphomicrobiales</taxon>
        <taxon>Kaistiaceae</taxon>
        <taxon>Bauldia</taxon>
    </lineage>
</organism>
<name>A0A1G6CTH2_9HYPH</name>
<evidence type="ECO:0000313" key="3">
    <source>
        <dbReference type="Proteomes" id="UP000199071"/>
    </source>
</evidence>
<protein>
    <recommendedName>
        <fullName evidence="4">VCBS repeat-containing protein</fullName>
    </recommendedName>
</protein>
<evidence type="ECO:0000313" key="2">
    <source>
        <dbReference type="EMBL" id="SDB36104.1"/>
    </source>
</evidence>
<evidence type="ECO:0000256" key="1">
    <source>
        <dbReference type="SAM" id="SignalP"/>
    </source>
</evidence>
<keyword evidence="3" id="KW-1185">Reference proteome</keyword>
<dbReference type="AlphaFoldDB" id="A0A1G6CTH2"/>
<gene>
    <name evidence="2" type="ORF">SAMN02982931_02721</name>
</gene>
<evidence type="ECO:0008006" key="4">
    <source>
        <dbReference type="Google" id="ProtNLM"/>
    </source>
</evidence>
<proteinExistence type="predicted"/>
<dbReference type="OrthoDB" id="1522627at2"/>
<dbReference type="RefSeq" id="WP_139167833.1">
    <property type="nucleotide sequence ID" value="NZ_FMXQ01000005.1"/>
</dbReference>
<keyword evidence="1" id="KW-0732">Signal</keyword>
<reference evidence="2 3" key="1">
    <citation type="submission" date="2016-10" db="EMBL/GenBank/DDBJ databases">
        <authorList>
            <person name="de Groot N.N."/>
        </authorList>
    </citation>
    <scope>NUCLEOTIDE SEQUENCE [LARGE SCALE GENOMIC DNA]</scope>
    <source>
        <strain evidence="2 3">ATCC 35022</strain>
    </source>
</reference>
<dbReference type="Proteomes" id="UP000199071">
    <property type="component" value="Unassembled WGS sequence"/>
</dbReference>
<feature type="signal peptide" evidence="1">
    <location>
        <begin position="1"/>
        <end position="26"/>
    </location>
</feature>